<dbReference type="EMBL" id="FOXM01000023">
    <property type="protein sequence ID" value="SFQ46227.1"/>
    <property type="molecule type" value="Genomic_DNA"/>
</dbReference>
<sequence>MTTAIKRAVPTEHAEQVNLVRWFDLQHKALRGRLVAIPNGGDRHPAVAAKLKAEGVRKGYPDLQLLVPANGYHGLLIELKRVKGGRVEPEQADWLDWLNQQGYMAIVCRGADEAREAIKGYLGAA</sequence>
<gene>
    <name evidence="5" type="ORF">SAMN05216229_12329</name>
</gene>
<evidence type="ECO:0000313" key="6">
    <source>
        <dbReference type="Proteomes" id="UP000243084"/>
    </source>
</evidence>
<evidence type="ECO:0000256" key="2">
    <source>
        <dbReference type="ARBA" id="ARBA00022722"/>
    </source>
</evidence>
<keyword evidence="6" id="KW-1185">Reference proteome</keyword>
<dbReference type="InterPro" id="IPR011856">
    <property type="entry name" value="tRNA_endonuc-like_dom_sf"/>
</dbReference>
<dbReference type="Pfam" id="PF08774">
    <property type="entry name" value="VRR_NUC"/>
    <property type="match status" value="1"/>
</dbReference>
<organism evidence="5 6">
    <name type="scientific">Geopseudomonas sagittaria</name>
    <dbReference type="NCBI Taxonomy" id="1135990"/>
    <lineage>
        <taxon>Bacteria</taxon>
        <taxon>Pseudomonadati</taxon>
        <taxon>Pseudomonadota</taxon>
        <taxon>Gammaproteobacteria</taxon>
        <taxon>Pseudomonadales</taxon>
        <taxon>Pseudomonadaceae</taxon>
        <taxon>Geopseudomonas</taxon>
    </lineage>
</organism>
<accession>A0A1I5YQQ9</accession>
<evidence type="ECO:0000259" key="4">
    <source>
        <dbReference type="SMART" id="SM00990"/>
    </source>
</evidence>
<dbReference type="SMART" id="SM00990">
    <property type="entry name" value="VRR_NUC"/>
    <property type="match status" value="1"/>
</dbReference>
<keyword evidence="3" id="KW-0378">Hydrolase</keyword>
<dbReference type="Proteomes" id="UP000243084">
    <property type="component" value="Unassembled WGS sequence"/>
</dbReference>
<reference evidence="6" key="1">
    <citation type="submission" date="2016-10" db="EMBL/GenBank/DDBJ databases">
        <authorList>
            <person name="Varghese N."/>
            <person name="Submissions S."/>
        </authorList>
    </citation>
    <scope>NUCLEOTIDE SEQUENCE [LARGE SCALE GENOMIC DNA]</scope>
    <source>
        <strain evidence="6">JCM 18195</strain>
    </source>
</reference>
<comment type="cofactor">
    <cofactor evidence="1">
        <name>Mg(2+)</name>
        <dbReference type="ChEBI" id="CHEBI:18420"/>
    </cofactor>
</comment>
<dbReference type="AlphaFoldDB" id="A0A1I5YQQ9"/>
<dbReference type="Gene3D" id="3.40.1350.10">
    <property type="match status" value="1"/>
</dbReference>
<dbReference type="GO" id="GO:0016788">
    <property type="term" value="F:hydrolase activity, acting on ester bonds"/>
    <property type="evidence" value="ECO:0007669"/>
    <property type="project" value="InterPro"/>
</dbReference>
<feature type="domain" description="VRR-NUC" evidence="4">
    <location>
        <begin position="10"/>
        <end position="112"/>
    </location>
</feature>
<dbReference type="RefSeq" id="WP_245768302.1">
    <property type="nucleotide sequence ID" value="NZ_FOXM01000023.1"/>
</dbReference>
<evidence type="ECO:0000313" key="5">
    <source>
        <dbReference type="EMBL" id="SFQ46227.1"/>
    </source>
</evidence>
<keyword evidence="2" id="KW-0540">Nuclease</keyword>
<name>A0A1I5YQQ9_9GAMM</name>
<dbReference type="GO" id="GO:0003676">
    <property type="term" value="F:nucleic acid binding"/>
    <property type="evidence" value="ECO:0007669"/>
    <property type="project" value="InterPro"/>
</dbReference>
<evidence type="ECO:0000256" key="3">
    <source>
        <dbReference type="ARBA" id="ARBA00022801"/>
    </source>
</evidence>
<dbReference type="InterPro" id="IPR014883">
    <property type="entry name" value="VRR_NUC"/>
</dbReference>
<dbReference type="GO" id="GO:0004518">
    <property type="term" value="F:nuclease activity"/>
    <property type="evidence" value="ECO:0007669"/>
    <property type="project" value="UniProtKB-KW"/>
</dbReference>
<protein>
    <submittedName>
        <fullName evidence="5">VRR-NUC domain-containing protein</fullName>
    </submittedName>
</protein>
<evidence type="ECO:0000256" key="1">
    <source>
        <dbReference type="ARBA" id="ARBA00001946"/>
    </source>
</evidence>
<proteinExistence type="predicted"/>